<dbReference type="Proteomes" id="UP000887564">
    <property type="component" value="Unplaced"/>
</dbReference>
<evidence type="ECO:0000313" key="3">
    <source>
        <dbReference type="WBParaSite" id="PEQ_0001251701-mRNA-1"/>
    </source>
</evidence>
<proteinExistence type="predicted"/>
<accession>A0A914S2I0</accession>
<keyword evidence="1" id="KW-1133">Transmembrane helix</keyword>
<evidence type="ECO:0000313" key="2">
    <source>
        <dbReference type="Proteomes" id="UP000887564"/>
    </source>
</evidence>
<reference evidence="3" key="1">
    <citation type="submission" date="2022-11" db="UniProtKB">
        <authorList>
            <consortium name="WormBaseParasite"/>
        </authorList>
    </citation>
    <scope>IDENTIFICATION</scope>
</reference>
<keyword evidence="1" id="KW-0472">Membrane</keyword>
<organism evidence="2 3">
    <name type="scientific">Parascaris equorum</name>
    <name type="common">Equine roundworm</name>
    <dbReference type="NCBI Taxonomy" id="6256"/>
    <lineage>
        <taxon>Eukaryota</taxon>
        <taxon>Metazoa</taxon>
        <taxon>Ecdysozoa</taxon>
        <taxon>Nematoda</taxon>
        <taxon>Chromadorea</taxon>
        <taxon>Rhabditida</taxon>
        <taxon>Spirurina</taxon>
        <taxon>Ascaridomorpha</taxon>
        <taxon>Ascaridoidea</taxon>
        <taxon>Ascarididae</taxon>
        <taxon>Parascaris</taxon>
    </lineage>
</organism>
<keyword evidence="1" id="KW-0812">Transmembrane</keyword>
<keyword evidence="2" id="KW-1185">Reference proteome</keyword>
<dbReference type="WBParaSite" id="PEQ_0001251701-mRNA-1">
    <property type="protein sequence ID" value="PEQ_0001251701-mRNA-1"/>
    <property type="gene ID" value="PEQ_0001251701"/>
</dbReference>
<protein>
    <submittedName>
        <fullName evidence="3">Transposase</fullName>
    </submittedName>
</protein>
<name>A0A914S2I0_PAREQ</name>
<sequence>MRRFLRCESGLITVRRNVQDGRRGFFVLFDIYLVIGLISAAER</sequence>
<evidence type="ECO:0000256" key="1">
    <source>
        <dbReference type="SAM" id="Phobius"/>
    </source>
</evidence>
<feature type="transmembrane region" description="Helical" evidence="1">
    <location>
        <begin position="21"/>
        <end position="41"/>
    </location>
</feature>
<dbReference type="AlphaFoldDB" id="A0A914S2I0"/>